<evidence type="ECO:0000313" key="3">
    <source>
        <dbReference type="Proteomes" id="UP000305539"/>
    </source>
</evidence>
<name>A0A4U1I742_9BURK</name>
<proteinExistence type="predicted"/>
<organism evidence="2 3">
    <name type="scientific">Trinickia terrae</name>
    <dbReference type="NCBI Taxonomy" id="2571161"/>
    <lineage>
        <taxon>Bacteria</taxon>
        <taxon>Pseudomonadati</taxon>
        <taxon>Pseudomonadota</taxon>
        <taxon>Betaproteobacteria</taxon>
        <taxon>Burkholderiales</taxon>
        <taxon>Burkholderiaceae</taxon>
        <taxon>Trinickia</taxon>
    </lineage>
</organism>
<dbReference type="OrthoDB" id="9131304at2"/>
<protein>
    <submittedName>
        <fullName evidence="2">SMI1/KNR4 family protein</fullName>
    </submittedName>
</protein>
<dbReference type="EMBL" id="SWJE01000005">
    <property type="protein sequence ID" value="TKC89209.1"/>
    <property type="molecule type" value="Genomic_DNA"/>
</dbReference>
<dbReference type="SMART" id="SM00860">
    <property type="entry name" value="SMI1_KNR4"/>
    <property type="match status" value="1"/>
</dbReference>
<sequence>MYENEFANGGPQVSMDDLQHAEADMGVQLPQDFKDYLLFANGGVPSKAYWPIDGGEYLWVKRFLSLKDSLGRGRPIEETYALGLQKAFLSPNLIPFAIDHGGNYFCLDRDGVYFYVVDAWRAEVGFEENARHAKRHLTDGIRSFINGLEEDGY</sequence>
<dbReference type="InterPro" id="IPR037883">
    <property type="entry name" value="Knr4/Smi1-like_sf"/>
</dbReference>
<evidence type="ECO:0000259" key="1">
    <source>
        <dbReference type="SMART" id="SM00860"/>
    </source>
</evidence>
<reference evidence="2 3" key="1">
    <citation type="submission" date="2019-04" db="EMBL/GenBank/DDBJ databases">
        <title>Trinickia sp. 7GSK02, isolated from subtropical forest soil.</title>
        <authorList>
            <person name="Gao Z.-H."/>
            <person name="Qiu L.-H."/>
        </authorList>
    </citation>
    <scope>NUCLEOTIDE SEQUENCE [LARGE SCALE GENOMIC DNA]</scope>
    <source>
        <strain evidence="2 3">7GSK02</strain>
    </source>
</reference>
<dbReference type="RefSeq" id="WP_136893751.1">
    <property type="nucleotide sequence ID" value="NZ_SWJE01000005.1"/>
</dbReference>
<dbReference type="Proteomes" id="UP000305539">
    <property type="component" value="Unassembled WGS sequence"/>
</dbReference>
<dbReference type="AlphaFoldDB" id="A0A4U1I742"/>
<feature type="domain" description="Knr4/Smi1-like" evidence="1">
    <location>
        <begin position="12"/>
        <end position="147"/>
    </location>
</feature>
<gene>
    <name evidence="2" type="ORF">FAZ69_09575</name>
</gene>
<dbReference type="SUPFAM" id="SSF160631">
    <property type="entry name" value="SMI1/KNR4-like"/>
    <property type="match status" value="1"/>
</dbReference>
<accession>A0A4U1I742</accession>
<dbReference type="InterPro" id="IPR018958">
    <property type="entry name" value="Knr4/Smi1-like_dom"/>
</dbReference>
<dbReference type="Gene3D" id="3.40.1580.10">
    <property type="entry name" value="SMI1/KNR4-like"/>
    <property type="match status" value="1"/>
</dbReference>
<comment type="caution">
    <text evidence="2">The sequence shown here is derived from an EMBL/GenBank/DDBJ whole genome shotgun (WGS) entry which is preliminary data.</text>
</comment>
<dbReference type="Pfam" id="PF09346">
    <property type="entry name" value="SMI1_KNR4"/>
    <property type="match status" value="1"/>
</dbReference>
<keyword evidence="3" id="KW-1185">Reference proteome</keyword>
<evidence type="ECO:0000313" key="2">
    <source>
        <dbReference type="EMBL" id="TKC89209.1"/>
    </source>
</evidence>